<evidence type="ECO:0000256" key="7">
    <source>
        <dbReference type="ARBA" id="ARBA00023170"/>
    </source>
</evidence>
<sequence length="343" mass="38897">MSEASALFGVLSISDSRQLNKTAFCEIHKDFQNTFLPVIYVTVFVVGFSANCLVLVSLSLKLRKWTSLDMFLFNLGLADLLYVITLPFLVVYYAMERRWTFGKAFCKMTRLLFHLNLYGSIGFLTCISVQRYLGIVHPLKVLGRWNRRRSLLISLLVWGLVLAQTSADLRFTKTNLNGTKCQDSATIKELREYTKYNLALTVMAFVLPFLIIVGCYSHVVLVLIRNKNVEQGLRERCLKLVLIVTALFSLCFAPYHVLRNANLISRHFQLQGQCIQTFKNIYLGYQVARALASLNSVFNPLVYVLAGDDMKLRVEKLGKAARSLSSTPALQLAQSEKNLLNNL</sequence>
<dbReference type="EMBL" id="BEZZ01000014">
    <property type="protein sequence ID" value="GCC22634.1"/>
    <property type="molecule type" value="Genomic_DNA"/>
</dbReference>
<dbReference type="PANTHER" id="PTHR24244:SF0">
    <property type="entry name" value="G-PROTEIN COUPLED RECEPTORS FAMILY 1 PROFILE DOMAIN-CONTAINING PROTEIN"/>
    <property type="match status" value="1"/>
</dbReference>
<dbReference type="GO" id="GO:0016020">
    <property type="term" value="C:membrane"/>
    <property type="evidence" value="ECO:0007669"/>
    <property type="project" value="UniProtKB-SubCell"/>
</dbReference>
<evidence type="ECO:0000313" key="12">
    <source>
        <dbReference type="Proteomes" id="UP000287033"/>
    </source>
</evidence>
<dbReference type="InterPro" id="IPR027294">
    <property type="entry name" value="NPS_rcpt"/>
</dbReference>
<evidence type="ECO:0000256" key="6">
    <source>
        <dbReference type="ARBA" id="ARBA00023157"/>
    </source>
</evidence>
<dbReference type="OMA" id="IIGCYCH"/>
<accession>A0A401RWU9</accession>
<dbReference type="SUPFAM" id="SSF81321">
    <property type="entry name" value="Family A G protein-coupled receptor-like"/>
    <property type="match status" value="1"/>
</dbReference>
<dbReference type="PANTHER" id="PTHR24244">
    <property type="entry name" value="NEUROPEPTIDE S RECEPTOR"/>
    <property type="match status" value="1"/>
</dbReference>
<feature type="transmembrane region" description="Helical" evidence="9">
    <location>
        <begin position="198"/>
        <end position="224"/>
    </location>
</feature>
<evidence type="ECO:0000259" key="10">
    <source>
        <dbReference type="PROSITE" id="PS50262"/>
    </source>
</evidence>
<dbReference type="Pfam" id="PF00001">
    <property type="entry name" value="7tm_1"/>
    <property type="match status" value="1"/>
</dbReference>
<comment type="subcellular location">
    <subcellularLocation>
        <location evidence="1">Membrane</location>
        <topology evidence="1">Multi-pass membrane protein</topology>
    </subcellularLocation>
</comment>
<keyword evidence="5 9" id="KW-0472">Membrane</keyword>
<keyword evidence="3 9" id="KW-1133">Transmembrane helix</keyword>
<evidence type="ECO:0000256" key="2">
    <source>
        <dbReference type="ARBA" id="ARBA00022692"/>
    </source>
</evidence>
<dbReference type="PRINTS" id="PR00237">
    <property type="entry name" value="GPCRRHODOPSN"/>
</dbReference>
<keyword evidence="7" id="KW-0675">Receptor</keyword>
<evidence type="ECO:0000313" key="11">
    <source>
        <dbReference type="EMBL" id="GCC22634.1"/>
    </source>
</evidence>
<dbReference type="PROSITE" id="PS50262">
    <property type="entry name" value="G_PROTEIN_RECEP_F1_2"/>
    <property type="match status" value="1"/>
</dbReference>
<dbReference type="FunFam" id="1.20.1070.10:FF:000017">
    <property type="entry name" value="lysophosphatidic acid receptor 4"/>
    <property type="match status" value="1"/>
</dbReference>
<feature type="transmembrane region" description="Helical" evidence="9">
    <location>
        <begin position="35"/>
        <end position="60"/>
    </location>
</feature>
<keyword evidence="4" id="KW-0297">G-protein coupled receptor</keyword>
<evidence type="ECO:0000256" key="1">
    <source>
        <dbReference type="ARBA" id="ARBA00004141"/>
    </source>
</evidence>
<feature type="transmembrane region" description="Helical" evidence="9">
    <location>
        <begin position="150"/>
        <end position="167"/>
    </location>
</feature>
<feature type="domain" description="G-protein coupled receptors family 1 profile" evidence="10">
    <location>
        <begin position="50"/>
        <end position="303"/>
    </location>
</feature>
<feature type="transmembrane region" description="Helical" evidence="9">
    <location>
        <begin position="111"/>
        <end position="129"/>
    </location>
</feature>
<dbReference type="AlphaFoldDB" id="A0A401RWU9"/>
<keyword evidence="2 9" id="KW-0812">Transmembrane</keyword>
<evidence type="ECO:0000256" key="3">
    <source>
        <dbReference type="ARBA" id="ARBA00022989"/>
    </source>
</evidence>
<organism evidence="11 12">
    <name type="scientific">Chiloscyllium punctatum</name>
    <name type="common">Brownbanded bambooshark</name>
    <name type="synonym">Hemiscyllium punctatum</name>
    <dbReference type="NCBI Taxonomy" id="137246"/>
    <lineage>
        <taxon>Eukaryota</taxon>
        <taxon>Metazoa</taxon>
        <taxon>Chordata</taxon>
        <taxon>Craniata</taxon>
        <taxon>Vertebrata</taxon>
        <taxon>Chondrichthyes</taxon>
        <taxon>Elasmobranchii</taxon>
        <taxon>Galeomorphii</taxon>
        <taxon>Galeoidea</taxon>
        <taxon>Orectolobiformes</taxon>
        <taxon>Hemiscylliidae</taxon>
        <taxon>Chiloscyllium</taxon>
    </lineage>
</organism>
<keyword evidence="8" id="KW-0807">Transducer</keyword>
<evidence type="ECO:0000256" key="4">
    <source>
        <dbReference type="ARBA" id="ARBA00023040"/>
    </source>
</evidence>
<keyword evidence="12" id="KW-1185">Reference proteome</keyword>
<name>A0A401RWU9_CHIPU</name>
<gene>
    <name evidence="11" type="ORF">chiPu_0001022</name>
</gene>
<dbReference type="Gene3D" id="1.20.1070.10">
    <property type="entry name" value="Rhodopsin 7-helix transmembrane proteins"/>
    <property type="match status" value="1"/>
</dbReference>
<comment type="caution">
    <text evidence="11">The sequence shown here is derived from an EMBL/GenBank/DDBJ whole genome shotgun (WGS) entry which is preliminary data.</text>
</comment>
<keyword evidence="6" id="KW-1015">Disulfide bond</keyword>
<dbReference type="InterPro" id="IPR017452">
    <property type="entry name" value="GPCR_Rhodpsn_7TM"/>
</dbReference>
<dbReference type="PRINTS" id="PR01157">
    <property type="entry name" value="P2YPURNOCPTR"/>
</dbReference>
<evidence type="ECO:0000256" key="9">
    <source>
        <dbReference type="SAM" id="Phobius"/>
    </source>
</evidence>
<dbReference type="InterPro" id="IPR000276">
    <property type="entry name" value="GPCR_Rhodpsn"/>
</dbReference>
<dbReference type="Proteomes" id="UP000287033">
    <property type="component" value="Unassembled WGS sequence"/>
</dbReference>
<feature type="transmembrane region" description="Helical" evidence="9">
    <location>
        <begin position="72"/>
        <end position="95"/>
    </location>
</feature>
<protein>
    <recommendedName>
        <fullName evidence="10">G-protein coupled receptors family 1 profile domain-containing protein</fullName>
    </recommendedName>
</protein>
<dbReference type="GO" id="GO:0008188">
    <property type="term" value="F:neuropeptide receptor activity"/>
    <property type="evidence" value="ECO:0007669"/>
    <property type="project" value="InterPro"/>
</dbReference>
<evidence type="ECO:0000256" key="8">
    <source>
        <dbReference type="ARBA" id="ARBA00023224"/>
    </source>
</evidence>
<evidence type="ECO:0000256" key="5">
    <source>
        <dbReference type="ARBA" id="ARBA00023136"/>
    </source>
</evidence>
<dbReference type="OrthoDB" id="9936719at2759"/>
<proteinExistence type="predicted"/>
<feature type="transmembrane region" description="Helical" evidence="9">
    <location>
        <begin position="236"/>
        <end position="258"/>
    </location>
</feature>
<reference evidence="11 12" key="1">
    <citation type="journal article" date="2018" name="Nat. Ecol. Evol.">
        <title>Shark genomes provide insights into elasmobranch evolution and the origin of vertebrates.</title>
        <authorList>
            <person name="Hara Y"/>
            <person name="Yamaguchi K"/>
            <person name="Onimaru K"/>
            <person name="Kadota M"/>
            <person name="Koyanagi M"/>
            <person name="Keeley SD"/>
            <person name="Tatsumi K"/>
            <person name="Tanaka K"/>
            <person name="Motone F"/>
            <person name="Kageyama Y"/>
            <person name="Nozu R"/>
            <person name="Adachi N"/>
            <person name="Nishimura O"/>
            <person name="Nakagawa R"/>
            <person name="Tanegashima C"/>
            <person name="Kiyatake I"/>
            <person name="Matsumoto R"/>
            <person name="Murakumo K"/>
            <person name="Nishida K"/>
            <person name="Terakita A"/>
            <person name="Kuratani S"/>
            <person name="Sato K"/>
            <person name="Hyodo S Kuraku.S."/>
        </authorList>
    </citation>
    <scope>NUCLEOTIDE SEQUENCE [LARGE SCALE GENOMIC DNA]</scope>
</reference>